<evidence type="ECO:0000256" key="1">
    <source>
        <dbReference type="ARBA" id="ARBA00022692"/>
    </source>
</evidence>
<feature type="transmembrane region" description="Helical" evidence="4">
    <location>
        <begin position="138"/>
        <end position="157"/>
    </location>
</feature>
<evidence type="ECO:0000259" key="5">
    <source>
        <dbReference type="PROSITE" id="PS50850"/>
    </source>
</evidence>
<feature type="domain" description="Major facilitator superfamily (MFS) profile" evidence="5">
    <location>
        <begin position="13"/>
        <end position="401"/>
    </location>
</feature>
<comment type="caution">
    <text evidence="6">The sequence shown here is derived from an EMBL/GenBank/DDBJ whole genome shotgun (WGS) entry which is preliminary data.</text>
</comment>
<accession>A0ABS6J2P4</accession>
<dbReference type="PANTHER" id="PTHR11360:SF308">
    <property type="entry name" value="BLL3089 PROTEIN"/>
    <property type="match status" value="1"/>
</dbReference>
<reference evidence="6 7" key="1">
    <citation type="submission" date="2021-06" db="EMBL/GenBank/DDBJ databases">
        <title>Rhodobacteraceae bacterium strain HSP-20.</title>
        <authorList>
            <person name="Chen W.-M."/>
        </authorList>
    </citation>
    <scope>NUCLEOTIDE SEQUENCE [LARGE SCALE GENOMIC DNA]</scope>
    <source>
        <strain evidence="6 7">HSP-20</strain>
    </source>
</reference>
<gene>
    <name evidence="6" type="ORF">GU927_008450</name>
</gene>
<dbReference type="Pfam" id="PF07690">
    <property type="entry name" value="MFS_1"/>
    <property type="match status" value="1"/>
</dbReference>
<feature type="transmembrane region" description="Helical" evidence="4">
    <location>
        <begin position="378"/>
        <end position="396"/>
    </location>
</feature>
<dbReference type="PANTHER" id="PTHR11360">
    <property type="entry name" value="MONOCARBOXYLATE TRANSPORTER"/>
    <property type="match status" value="1"/>
</dbReference>
<dbReference type="Proteomes" id="UP000731907">
    <property type="component" value="Unassembled WGS sequence"/>
</dbReference>
<evidence type="ECO:0000256" key="2">
    <source>
        <dbReference type="ARBA" id="ARBA00022989"/>
    </source>
</evidence>
<dbReference type="EMBL" id="JAAATX020000005">
    <property type="protein sequence ID" value="MBU9697878.1"/>
    <property type="molecule type" value="Genomic_DNA"/>
</dbReference>
<keyword evidence="3 4" id="KW-0472">Membrane</keyword>
<protein>
    <submittedName>
        <fullName evidence="6">MFS transporter</fullName>
    </submittedName>
</protein>
<feature type="transmembrane region" description="Helical" evidence="4">
    <location>
        <begin position="52"/>
        <end position="72"/>
    </location>
</feature>
<feature type="transmembrane region" description="Helical" evidence="4">
    <location>
        <begin position="286"/>
        <end position="305"/>
    </location>
</feature>
<dbReference type="InterPro" id="IPR011701">
    <property type="entry name" value="MFS"/>
</dbReference>
<feature type="transmembrane region" description="Helical" evidence="4">
    <location>
        <begin position="221"/>
        <end position="241"/>
    </location>
</feature>
<keyword evidence="7" id="KW-1185">Reference proteome</keyword>
<dbReference type="PROSITE" id="PS50850">
    <property type="entry name" value="MFS"/>
    <property type="match status" value="1"/>
</dbReference>
<evidence type="ECO:0000313" key="7">
    <source>
        <dbReference type="Proteomes" id="UP000731907"/>
    </source>
</evidence>
<dbReference type="InterPro" id="IPR036259">
    <property type="entry name" value="MFS_trans_sf"/>
</dbReference>
<feature type="transmembrane region" description="Helical" evidence="4">
    <location>
        <begin position="344"/>
        <end position="363"/>
    </location>
</feature>
<evidence type="ECO:0000256" key="4">
    <source>
        <dbReference type="SAM" id="Phobius"/>
    </source>
</evidence>
<dbReference type="SUPFAM" id="SSF103473">
    <property type="entry name" value="MFS general substrate transporter"/>
    <property type="match status" value="1"/>
</dbReference>
<dbReference type="Gene3D" id="1.20.1250.20">
    <property type="entry name" value="MFS general substrate transporter like domains"/>
    <property type="match status" value="2"/>
</dbReference>
<feature type="transmembrane region" description="Helical" evidence="4">
    <location>
        <begin position="169"/>
        <end position="188"/>
    </location>
</feature>
<dbReference type="RefSeq" id="WP_161762156.1">
    <property type="nucleotide sequence ID" value="NZ_JAAATX020000005.1"/>
</dbReference>
<organism evidence="6 7">
    <name type="scientific">Paragemmobacter amnigenus</name>
    <dbReference type="NCBI Taxonomy" id="2852097"/>
    <lineage>
        <taxon>Bacteria</taxon>
        <taxon>Pseudomonadati</taxon>
        <taxon>Pseudomonadota</taxon>
        <taxon>Alphaproteobacteria</taxon>
        <taxon>Rhodobacterales</taxon>
        <taxon>Paracoccaceae</taxon>
        <taxon>Paragemmobacter</taxon>
    </lineage>
</organism>
<sequence>MPFLPFLRANAPYLLAGFLLSFLSGFGQTYFISVFAAEIRATNGLSHGEWGTLYALCTMASAFLMLWSGGLTDRFRVRFLGPAVMAALAFACILMATGPTGWLLPFAIFTLRLFGQGMMVQTSGVAISRWFVASRGRALAVAALGFSVGEVVMPLGFVSLKSFFHWQTLWLFAAALIVLSIPLMWTLMRLERTPQAITAENDAPGMDGRHWSRAQMLRHPLFWCVLPALVAPPCFITAFFFQQVHLAEVKDWSHLSLVATFPAYTAASVAAMFAGGWALDRWGTGRLMPVYTLPLALFFAVFPSITGITTAAFAMAIMGLTTGAQLTVPMAFWAEFYGTRHLGAIRATVASVMVLATAIGPALSGRMIDWGYEIADQMPFYTLWIVFSAAILSLGIRQTARNLRVRG</sequence>
<dbReference type="InterPro" id="IPR050327">
    <property type="entry name" value="Proton-linked_MCT"/>
</dbReference>
<proteinExistence type="predicted"/>
<evidence type="ECO:0000256" key="3">
    <source>
        <dbReference type="ARBA" id="ARBA00023136"/>
    </source>
</evidence>
<keyword evidence="1 4" id="KW-0812">Transmembrane</keyword>
<keyword evidence="2 4" id="KW-1133">Transmembrane helix</keyword>
<evidence type="ECO:0000313" key="6">
    <source>
        <dbReference type="EMBL" id="MBU9697878.1"/>
    </source>
</evidence>
<dbReference type="InterPro" id="IPR020846">
    <property type="entry name" value="MFS_dom"/>
</dbReference>
<feature type="transmembrane region" description="Helical" evidence="4">
    <location>
        <begin position="311"/>
        <end position="332"/>
    </location>
</feature>
<feature type="transmembrane region" description="Helical" evidence="4">
    <location>
        <begin position="261"/>
        <end position="279"/>
    </location>
</feature>
<name>A0ABS6J2P4_9RHOB</name>